<accession>A0A0R2KL37</accession>
<protein>
    <submittedName>
        <fullName evidence="1">Uncharacterized protein</fullName>
    </submittedName>
</protein>
<dbReference type="OrthoDB" id="9966695at2"/>
<dbReference type="AlphaFoldDB" id="A0A0R2KL37"/>
<dbReference type="RefSeq" id="WP_010497269.1">
    <property type="nucleotide sequence ID" value="NZ_JQBK01000003.1"/>
</dbReference>
<gene>
    <name evidence="1" type="ORF">IV43_GL001169</name>
</gene>
<dbReference type="Proteomes" id="UP000051491">
    <property type="component" value="Unassembled WGS sequence"/>
</dbReference>
<sequence>MRKIDQIKHQVVKMLSSYVKEKIQLEDLAEESALLAKSELLKEITTKYRSLPDWVMAYFFGYVDLTGFALLDEQQEHILLLGVLNQRDEILRTEIFENQDKGEDK</sequence>
<dbReference type="PATRIC" id="fig|89059.3.peg.1268"/>
<name>A0A0R2KL37_9LACO</name>
<evidence type="ECO:0000313" key="2">
    <source>
        <dbReference type="Proteomes" id="UP000051491"/>
    </source>
</evidence>
<organism evidence="1 2">
    <name type="scientific">Ligilactobacillus acidipiscis</name>
    <dbReference type="NCBI Taxonomy" id="89059"/>
    <lineage>
        <taxon>Bacteria</taxon>
        <taxon>Bacillati</taxon>
        <taxon>Bacillota</taxon>
        <taxon>Bacilli</taxon>
        <taxon>Lactobacillales</taxon>
        <taxon>Lactobacillaceae</taxon>
        <taxon>Ligilactobacillus</taxon>
    </lineage>
</organism>
<evidence type="ECO:0000313" key="1">
    <source>
        <dbReference type="EMBL" id="KRN88028.1"/>
    </source>
</evidence>
<proteinExistence type="predicted"/>
<dbReference type="EMBL" id="JQBK01000003">
    <property type="protein sequence ID" value="KRN88028.1"/>
    <property type="molecule type" value="Genomic_DNA"/>
</dbReference>
<comment type="caution">
    <text evidence="1">The sequence shown here is derived from an EMBL/GenBank/DDBJ whole genome shotgun (WGS) entry which is preliminary data.</text>
</comment>
<reference evidence="1 2" key="1">
    <citation type="journal article" date="2015" name="Genome Announc.">
        <title>Expanding the biotechnology potential of lactobacilli through comparative genomics of 213 strains and associated genera.</title>
        <authorList>
            <person name="Sun Z."/>
            <person name="Harris H.M."/>
            <person name="McCann A."/>
            <person name="Guo C."/>
            <person name="Argimon S."/>
            <person name="Zhang W."/>
            <person name="Yang X."/>
            <person name="Jeffery I.B."/>
            <person name="Cooney J.C."/>
            <person name="Kagawa T.F."/>
            <person name="Liu W."/>
            <person name="Song Y."/>
            <person name="Salvetti E."/>
            <person name="Wrobel A."/>
            <person name="Rasinkangas P."/>
            <person name="Parkhill J."/>
            <person name="Rea M.C."/>
            <person name="O'Sullivan O."/>
            <person name="Ritari J."/>
            <person name="Douillard F.P."/>
            <person name="Paul Ross R."/>
            <person name="Yang R."/>
            <person name="Briner A.E."/>
            <person name="Felis G.E."/>
            <person name="de Vos W.M."/>
            <person name="Barrangou R."/>
            <person name="Klaenhammer T.R."/>
            <person name="Caufield P.W."/>
            <person name="Cui Y."/>
            <person name="Zhang H."/>
            <person name="O'Toole P.W."/>
        </authorList>
    </citation>
    <scope>NUCLEOTIDE SEQUENCE [LARGE SCALE GENOMIC DNA]</scope>
    <source>
        <strain evidence="1 2">DSM 15353</strain>
    </source>
</reference>